<name>A0A1H0DZN8_9ACTN</name>
<evidence type="ECO:0000313" key="17">
    <source>
        <dbReference type="Proteomes" id="UP000199063"/>
    </source>
</evidence>
<dbReference type="Proteomes" id="UP000199063">
    <property type="component" value="Unassembled WGS sequence"/>
</dbReference>
<evidence type="ECO:0000256" key="1">
    <source>
        <dbReference type="ARBA" id="ARBA00004496"/>
    </source>
</evidence>
<dbReference type="GO" id="GO:0004518">
    <property type="term" value="F:nuclease activity"/>
    <property type="evidence" value="ECO:0007669"/>
    <property type="project" value="UniProtKB-KW"/>
</dbReference>
<feature type="compositionally biased region" description="Polar residues" evidence="14">
    <location>
        <begin position="1"/>
        <end position="10"/>
    </location>
</feature>
<dbReference type="GO" id="GO:0005737">
    <property type="term" value="C:cytoplasm"/>
    <property type="evidence" value="ECO:0007669"/>
    <property type="project" value="UniProtKB-SubCell"/>
</dbReference>
<organism evidence="16 17">
    <name type="scientific">Streptomyces wuyuanensis</name>
    <dbReference type="NCBI Taxonomy" id="1196353"/>
    <lineage>
        <taxon>Bacteria</taxon>
        <taxon>Bacillati</taxon>
        <taxon>Actinomycetota</taxon>
        <taxon>Actinomycetes</taxon>
        <taxon>Kitasatosporales</taxon>
        <taxon>Streptomycetaceae</taxon>
        <taxon>Streptomyces</taxon>
    </lineage>
</organism>
<keyword evidence="6" id="KW-0228">DNA excision</keyword>
<dbReference type="InterPro" id="IPR003439">
    <property type="entry name" value="ABC_transporter-like_ATP-bd"/>
</dbReference>
<comment type="subcellular location">
    <subcellularLocation>
        <location evidence="1">Cytoplasm</location>
    </subcellularLocation>
</comment>
<keyword evidence="10" id="KW-0234">DNA repair</keyword>
<keyword evidence="7" id="KW-0067">ATP-binding</keyword>
<evidence type="ECO:0000256" key="8">
    <source>
        <dbReference type="ARBA" id="ARBA00022881"/>
    </source>
</evidence>
<accession>A0A1H0DZN8</accession>
<dbReference type="Gene3D" id="3.40.50.300">
    <property type="entry name" value="P-loop containing nucleotide triphosphate hydrolases"/>
    <property type="match status" value="2"/>
</dbReference>
<evidence type="ECO:0000256" key="9">
    <source>
        <dbReference type="ARBA" id="ARBA00023125"/>
    </source>
</evidence>
<dbReference type="GO" id="GO:0005524">
    <property type="term" value="F:ATP binding"/>
    <property type="evidence" value="ECO:0007669"/>
    <property type="project" value="UniProtKB-KW"/>
</dbReference>
<keyword evidence="17" id="KW-1185">Reference proteome</keyword>
<dbReference type="SUPFAM" id="SSF52540">
    <property type="entry name" value="P-loop containing nucleoside triphosphate hydrolases"/>
    <property type="match status" value="3"/>
</dbReference>
<evidence type="ECO:0000256" key="13">
    <source>
        <dbReference type="ARBA" id="ARBA00042156"/>
    </source>
</evidence>
<dbReference type="PANTHER" id="PTHR43152">
    <property type="entry name" value="UVRABC SYSTEM PROTEIN A"/>
    <property type="match status" value="1"/>
</dbReference>
<evidence type="ECO:0000256" key="2">
    <source>
        <dbReference type="ARBA" id="ARBA00022490"/>
    </source>
</evidence>
<dbReference type="STRING" id="1196353.SAMN05444921_13813"/>
<dbReference type="GO" id="GO:0016887">
    <property type="term" value="F:ATP hydrolysis activity"/>
    <property type="evidence" value="ECO:0007669"/>
    <property type="project" value="InterPro"/>
</dbReference>
<proteinExistence type="inferred from homology"/>
<dbReference type="GO" id="GO:0006281">
    <property type="term" value="P:DNA repair"/>
    <property type="evidence" value="ECO:0007669"/>
    <property type="project" value="UniProtKB-KW"/>
</dbReference>
<keyword evidence="2" id="KW-0963">Cytoplasm</keyword>
<evidence type="ECO:0000256" key="14">
    <source>
        <dbReference type="SAM" id="MobiDB-lite"/>
    </source>
</evidence>
<evidence type="ECO:0000256" key="10">
    <source>
        <dbReference type="ARBA" id="ARBA00023204"/>
    </source>
</evidence>
<dbReference type="GeneID" id="40834291"/>
<evidence type="ECO:0000256" key="6">
    <source>
        <dbReference type="ARBA" id="ARBA00022769"/>
    </source>
</evidence>
<comment type="similarity">
    <text evidence="11">Belongs to the ABC transporter superfamily. UvrA family.</text>
</comment>
<dbReference type="RefSeq" id="WP_093662386.1">
    <property type="nucleotide sequence ID" value="NZ_FNHI01000038.1"/>
</dbReference>
<keyword evidence="8" id="KW-0267">Excision nuclease</keyword>
<dbReference type="AlphaFoldDB" id="A0A1H0DZN8"/>
<dbReference type="InterPro" id="IPR027417">
    <property type="entry name" value="P-loop_NTPase"/>
</dbReference>
<evidence type="ECO:0000256" key="3">
    <source>
        <dbReference type="ARBA" id="ARBA00022737"/>
    </source>
</evidence>
<dbReference type="PANTHER" id="PTHR43152:SF2">
    <property type="entry name" value="DRUG RESISTANCE ABC TRANSPORTER"/>
    <property type="match status" value="1"/>
</dbReference>
<dbReference type="GO" id="GO:0003677">
    <property type="term" value="F:DNA binding"/>
    <property type="evidence" value="ECO:0007669"/>
    <property type="project" value="UniProtKB-KW"/>
</dbReference>
<reference evidence="17" key="1">
    <citation type="submission" date="2016-10" db="EMBL/GenBank/DDBJ databases">
        <authorList>
            <person name="Varghese N."/>
            <person name="Submissions S."/>
        </authorList>
    </citation>
    <scope>NUCLEOTIDE SEQUENCE [LARGE SCALE GENOMIC DNA]</scope>
    <source>
        <strain evidence="17">CGMCC 4.7042</strain>
    </source>
</reference>
<evidence type="ECO:0000259" key="15">
    <source>
        <dbReference type="PROSITE" id="PS50893"/>
    </source>
</evidence>
<evidence type="ECO:0000256" key="7">
    <source>
        <dbReference type="ARBA" id="ARBA00022840"/>
    </source>
</evidence>
<feature type="domain" description="ABC transporter" evidence="15">
    <location>
        <begin position="491"/>
        <end position="789"/>
    </location>
</feature>
<sequence>MSKATRNNPQSPAPHAADSHDLIRVHGARENNLKDVSIEIPKRRLTVFTGVSGSGKSSLVFDTIAAESQRMINETYSAFVQGFMPTAARPEVDVLDGLTTAITVDQQRMGGDPRSTVGTATDANAMLRILFSRLGKPHIGPPSAYSFNVASVRASGAITVERGARTKAEKATYERTGGMCNHCEGRGTVSDIDLTQLYDDSKSIAEGAFTIPGWKSDNVWTVGIYAQSGFLDPHKPIRRFTKKEMHDFLYREPVKVKVNGVNLTYEGLIPKIQKSFLSKDKEAMQPHIRAFVERAVTFTTCPECDGTRLSEGARSSKIGKISIADACAMEIRDLAEWVRGLAEPSVAPLLTALQGTLDSFTEIGLGYLSLDRPAGTLSGGEAQRVKMIRHLGSSLTDVTYVFDEPTIGLHPHDIRRMNDLLLRLRDKGNTVLVVEHKPETIAIADHVVDLGPGAGTEGGTVCFEGTVEGLRAGDTVTGRHLDDRATLKETVRTSTGALRIRGATANNLQDVDVDVPLGVLTVVTGVAGSGKSSLVHGSLPRQAGAEGVVSVDQSPIRGSRRSNPATYTGLLDPIRKAFAKANGVKPALFSANSEGACPTCNGAGVIYTDLAMMAGVATTCEDCEGKRFQPSVLEYHLGGRDISEVLAMSVTEAEEFFGAGEARTPAAHKILERLAEVGLGYLSLGQPLTTLSGGERQRLKLATHMGDKGGVYVLDEPTTGLHLADVQQLLGLLDRLVDSGKSVIVIEHHQAVMAHADWIIDLGPGAGHDGGRVVFEGTPAELVAARSTLTGEHLAEYVGT</sequence>
<dbReference type="Gene3D" id="1.10.8.280">
    <property type="entry name" value="ABC transporter ATPase domain-like"/>
    <property type="match status" value="1"/>
</dbReference>
<evidence type="ECO:0000313" key="16">
    <source>
        <dbReference type="EMBL" id="SDN75610.1"/>
    </source>
</evidence>
<dbReference type="OrthoDB" id="9809851at2"/>
<feature type="region of interest" description="Disordered" evidence="14">
    <location>
        <begin position="1"/>
        <end position="21"/>
    </location>
</feature>
<keyword evidence="4" id="KW-0547">Nucleotide-binding</keyword>
<dbReference type="Gene3D" id="1.20.1580.10">
    <property type="entry name" value="ABC transporter ATPase like domain"/>
    <property type="match status" value="2"/>
</dbReference>
<dbReference type="PROSITE" id="PS50893">
    <property type="entry name" value="ABC_TRANSPORTER_2"/>
    <property type="match status" value="2"/>
</dbReference>
<evidence type="ECO:0000256" key="12">
    <source>
        <dbReference type="ARBA" id="ARBA00039316"/>
    </source>
</evidence>
<evidence type="ECO:0000256" key="5">
    <source>
        <dbReference type="ARBA" id="ARBA00022763"/>
    </source>
</evidence>
<gene>
    <name evidence="16" type="ORF">SAMN05444921_13813</name>
</gene>
<keyword evidence="3" id="KW-0677">Repeat</keyword>
<keyword evidence="9" id="KW-0238">DNA-binding</keyword>
<feature type="domain" description="ABC transporter" evidence="15">
    <location>
        <begin position="17"/>
        <end position="477"/>
    </location>
</feature>
<dbReference type="Pfam" id="PF00005">
    <property type="entry name" value="ABC_tran"/>
    <property type="match status" value="1"/>
</dbReference>
<evidence type="ECO:0000256" key="4">
    <source>
        <dbReference type="ARBA" id="ARBA00022741"/>
    </source>
</evidence>
<evidence type="ECO:0000256" key="11">
    <source>
        <dbReference type="ARBA" id="ARBA00038000"/>
    </source>
</evidence>
<dbReference type="EMBL" id="FNHI01000038">
    <property type="protein sequence ID" value="SDN75610.1"/>
    <property type="molecule type" value="Genomic_DNA"/>
</dbReference>
<keyword evidence="5" id="KW-0227">DNA damage</keyword>
<protein>
    <recommendedName>
        <fullName evidence="12">UvrABC system protein A</fullName>
    </recommendedName>
    <alternativeName>
        <fullName evidence="13">Excinuclease ABC subunit A</fullName>
    </alternativeName>
</protein>